<name>A0A1I3UQS6_9ACTN</name>
<dbReference type="GeneID" id="96299794"/>
<feature type="region of interest" description="Disordered" evidence="1">
    <location>
        <begin position="17"/>
        <end position="36"/>
    </location>
</feature>
<evidence type="ECO:0000313" key="3">
    <source>
        <dbReference type="Proteomes" id="UP000199111"/>
    </source>
</evidence>
<dbReference type="Gene3D" id="3.30.360.10">
    <property type="entry name" value="Dihydrodipicolinate Reductase, domain 2"/>
    <property type="match status" value="1"/>
</dbReference>
<dbReference type="EMBL" id="FOQY01000013">
    <property type="protein sequence ID" value="SFJ85734.1"/>
    <property type="molecule type" value="Genomic_DNA"/>
</dbReference>
<keyword evidence="3" id="KW-1185">Reference proteome</keyword>
<proteinExistence type="predicted"/>
<dbReference type="Proteomes" id="UP000199111">
    <property type="component" value="Unassembled WGS sequence"/>
</dbReference>
<evidence type="ECO:0000313" key="2">
    <source>
        <dbReference type="EMBL" id="SFJ85734.1"/>
    </source>
</evidence>
<reference evidence="3" key="1">
    <citation type="submission" date="2016-10" db="EMBL/GenBank/DDBJ databases">
        <authorList>
            <person name="Varghese N."/>
            <person name="Submissions S."/>
        </authorList>
    </citation>
    <scope>NUCLEOTIDE SEQUENCE [LARGE SCALE GENOMIC DNA]</scope>
    <source>
        <strain evidence="3">CGMCC 4.2126</strain>
    </source>
</reference>
<protein>
    <submittedName>
        <fullName evidence="2">Uncharacterized protein</fullName>
    </submittedName>
</protein>
<dbReference type="RefSeq" id="WP_093888551.1">
    <property type="nucleotide sequence ID" value="NZ_FOQY01000013.1"/>
</dbReference>
<organism evidence="2 3">
    <name type="scientific">Streptosporangium canum</name>
    <dbReference type="NCBI Taxonomy" id="324952"/>
    <lineage>
        <taxon>Bacteria</taxon>
        <taxon>Bacillati</taxon>
        <taxon>Actinomycetota</taxon>
        <taxon>Actinomycetes</taxon>
        <taxon>Streptosporangiales</taxon>
        <taxon>Streptosporangiaceae</taxon>
        <taxon>Streptosporangium</taxon>
    </lineage>
</organism>
<sequence length="93" mass="10125">MLIKALTGAHQPGSLSFGFESMNGPRRHGHAPADTEAGFRRVYLSEPGHPYSGARWPPGHGPGYEHTFVHEVKALATGADPEPSFACESRWTR</sequence>
<evidence type="ECO:0000256" key="1">
    <source>
        <dbReference type="SAM" id="MobiDB-lite"/>
    </source>
</evidence>
<dbReference type="AlphaFoldDB" id="A0A1I3UQS6"/>
<gene>
    <name evidence="2" type="ORF">SAMN05216275_11368</name>
</gene>
<accession>A0A1I3UQS6</accession>